<keyword evidence="6 13" id="KW-0547">Nucleotide-binding</keyword>
<dbReference type="GO" id="GO:0000287">
    <property type="term" value="F:magnesium ion binding"/>
    <property type="evidence" value="ECO:0007669"/>
    <property type="project" value="UniProtKB-UniRule"/>
</dbReference>
<dbReference type="STRING" id="4572.M8AX58"/>
<dbReference type="FunFam" id="3.90.170.10:FF:000001">
    <property type="entry name" value="Adenylosuccinate synthetase"/>
    <property type="match status" value="1"/>
</dbReference>
<feature type="binding site" evidence="13">
    <location>
        <position position="921"/>
    </location>
    <ligand>
        <name>GTP</name>
        <dbReference type="ChEBI" id="CHEBI:37565"/>
    </ligand>
</feature>
<feature type="coiled-coil region" evidence="12">
    <location>
        <begin position="592"/>
        <end position="619"/>
    </location>
</feature>
<dbReference type="eggNOG" id="KOG2481">
    <property type="taxonomic scope" value="Eukaryota"/>
</dbReference>
<dbReference type="Gene3D" id="3.40.50.10190">
    <property type="entry name" value="BRCT domain"/>
    <property type="match status" value="1"/>
</dbReference>
<feature type="binding site" evidence="13">
    <location>
        <position position="855"/>
    </location>
    <ligand>
        <name>IMP</name>
        <dbReference type="ChEBI" id="CHEBI:58053"/>
    </ligand>
</feature>
<keyword evidence="5 13" id="KW-0479">Metal-binding</keyword>
<dbReference type="HAMAP" id="MF_00011">
    <property type="entry name" value="Adenylosucc_synth"/>
    <property type="match status" value="1"/>
</dbReference>
<comment type="subcellular location">
    <subcellularLocation>
        <location evidence="12">Nucleus</location>
        <location evidence="12">Nucleolus</location>
    </subcellularLocation>
    <subcellularLocation>
        <location evidence="12">Nucleus</location>
        <location evidence="12">Nucleoplasm</location>
    </subcellularLocation>
    <subcellularLocation>
        <location evidence="13">Plastid</location>
        <location evidence="13">Chloroplast</location>
    </subcellularLocation>
</comment>
<keyword evidence="10 12" id="KW-0539">Nucleus</keyword>
<feature type="active site" description="Proton donor" evidence="13">
    <location>
        <position position="657"/>
    </location>
</feature>
<keyword evidence="4 13" id="KW-0436">Ligase</keyword>
<dbReference type="GO" id="GO:0003723">
    <property type="term" value="F:RNA binding"/>
    <property type="evidence" value="ECO:0007669"/>
    <property type="project" value="TreeGrafter"/>
</dbReference>
<comment type="function">
    <text evidence="13">Plays an important role in the de novo pathway and in the salvage pathway of purine nucleotide biosynthesis. Catalyzes the first commited step in the biosynthesis of AMP from IMP.</text>
</comment>
<keyword evidence="12" id="KW-0175">Coiled coil</keyword>
<evidence type="ECO:0000313" key="15">
    <source>
        <dbReference type="EMBL" id="EMS65684.1"/>
    </source>
</evidence>
<comment type="cofactor">
    <cofactor evidence="13">
        <name>Mg(2+)</name>
        <dbReference type="ChEBI" id="CHEBI:18420"/>
    </cofactor>
    <text evidence="13">Binds 1 Mg(2+) ion per subunit.</text>
</comment>
<dbReference type="UniPathway" id="UPA00075">
    <property type="reaction ID" value="UER00335"/>
</dbReference>
<dbReference type="AlphaFoldDB" id="M8AX58"/>
<keyword evidence="8 13" id="KW-0460">Magnesium</keyword>
<dbReference type="GO" id="GO:0000466">
    <property type="term" value="P:maturation of 5.8S rRNA from tricistronic rRNA transcript (SSU-rRNA, 5.8S rRNA, LSU-rRNA)"/>
    <property type="evidence" value="ECO:0007669"/>
    <property type="project" value="UniProtKB-UniRule"/>
</dbReference>
<dbReference type="Pfam" id="PF16589">
    <property type="entry name" value="BRCT_2"/>
    <property type="match status" value="1"/>
</dbReference>
<dbReference type="InterPro" id="IPR042110">
    <property type="entry name" value="Adenylosuccinate_synth_dom2"/>
</dbReference>
<evidence type="ECO:0000256" key="12">
    <source>
        <dbReference type="HAMAP-Rule" id="MF_03028"/>
    </source>
</evidence>
<dbReference type="CDD" id="cd17709">
    <property type="entry name" value="BRCT_pescadillo_like"/>
    <property type="match status" value="1"/>
</dbReference>
<dbReference type="GO" id="GO:0044208">
    <property type="term" value="P:'de novo' AMP biosynthetic process"/>
    <property type="evidence" value="ECO:0007669"/>
    <property type="project" value="UniProtKB-UniRule"/>
</dbReference>
<dbReference type="SUPFAM" id="SSF52113">
    <property type="entry name" value="BRCT domain"/>
    <property type="match status" value="1"/>
</dbReference>
<keyword evidence="13" id="KW-0150">Chloroplast</keyword>
<dbReference type="OMA" id="QANYWIL"/>
<protein>
    <recommendedName>
        <fullName evidence="12 13">Multifunctional fusion protein</fullName>
    </recommendedName>
    <domain>
        <recommendedName>
            <fullName evidence="13">Adenylosuccinate synthetase, chloroplastic</fullName>
            <shortName evidence="13">AMPSase</shortName>
            <shortName evidence="13">AdSS</shortName>
            <ecNumber evidence="13">6.3.4.4</ecNumber>
        </recommendedName>
        <alternativeName>
            <fullName evidence="13">IMP--aspartate ligase</fullName>
        </alternativeName>
    </domain>
    <domain>
        <recommendedName>
            <fullName evidence="12">Pescadillo homolog</fullName>
        </recommendedName>
    </domain>
</protein>
<evidence type="ECO:0000256" key="3">
    <source>
        <dbReference type="ARBA" id="ARBA00022552"/>
    </source>
</evidence>
<gene>
    <name evidence="13" type="primary">PURA</name>
    <name evidence="15" type="ORF">TRIUR3_24977</name>
</gene>
<feature type="binding site" evidence="13">
    <location>
        <begin position="654"/>
        <end position="657"/>
    </location>
    <ligand>
        <name>IMP</name>
        <dbReference type="ChEBI" id="CHEBI:58053"/>
    </ligand>
</feature>
<dbReference type="EMBL" id="KD040858">
    <property type="protein sequence ID" value="EMS65684.1"/>
    <property type="molecule type" value="Genomic_DNA"/>
</dbReference>
<evidence type="ECO:0000256" key="14">
    <source>
        <dbReference type="SAM" id="MobiDB-lite"/>
    </source>
</evidence>
<feature type="binding site" evidence="13">
    <location>
        <begin position="947"/>
        <end position="949"/>
    </location>
    <ligand>
        <name>GTP</name>
        <dbReference type="ChEBI" id="CHEBI:37565"/>
    </ligand>
</feature>
<reference evidence="15" key="1">
    <citation type="journal article" date="2013" name="Nature">
        <title>Draft genome of the wheat A-genome progenitor Triticum urartu.</title>
        <authorList>
            <person name="Ling H.Q."/>
            <person name="Zhao S."/>
            <person name="Liu D."/>
            <person name="Wang J."/>
            <person name="Sun H."/>
            <person name="Zhang C."/>
            <person name="Fan H."/>
            <person name="Li D."/>
            <person name="Dong L."/>
            <person name="Tao Y."/>
            <person name="Gao C."/>
            <person name="Wu H."/>
            <person name="Li Y."/>
            <person name="Cui Y."/>
            <person name="Guo X."/>
            <person name="Zheng S."/>
            <person name="Wang B."/>
            <person name="Yu K."/>
            <person name="Liang Q."/>
            <person name="Yang W."/>
            <person name="Lou X."/>
            <person name="Chen J."/>
            <person name="Feng M."/>
            <person name="Jian J."/>
            <person name="Zhang X."/>
            <person name="Luo G."/>
            <person name="Jiang Y."/>
            <person name="Liu J."/>
            <person name="Wang Z."/>
            <person name="Sha Y."/>
            <person name="Zhang B."/>
            <person name="Wu H."/>
            <person name="Tang D."/>
            <person name="Shen Q."/>
            <person name="Xue P."/>
            <person name="Zou S."/>
            <person name="Wang X."/>
            <person name="Liu X."/>
            <person name="Wang F."/>
            <person name="Yang Y."/>
            <person name="An X."/>
            <person name="Dong Z."/>
            <person name="Zhang K."/>
            <person name="Zhang X."/>
            <person name="Luo M.C."/>
            <person name="Dvorak J."/>
            <person name="Tong Y."/>
            <person name="Wang J."/>
            <person name="Yang H."/>
            <person name="Li Z."/>
            <person name="Wang D."/>
            <person name="Zhang A."/>
            <person name="Wang J."/>
        </authorList>
    </citation>
    <scope>NUCLEOTIDE SEQUENCE</scope>
</reference>
<dbReference type="GO" id="GO:0009507">
    <property type="term" value="C:chloroplast"/>
    <property type="evidence" value="ECO:0007669"/>
    <property type="project" value="UniProtKB-SubCell"/>
</dbReference>
<dbReference type="GO" id="GO:0070545">
    <property type="term" value="C:PeBoW complex"/>
    <property type="evidence" value="ECO:0007669"/>
    <property type="project" value="TreeGrafter"/>
</dbReference>
<feature type="binding site" evidence="13">
    <location>
        <begin position="656"/>
        <end position="658"/>
    </location>
    <ligand>
        <name>GTP</name>
        <dbReference type="ChEBI" id="CHEBI:37565"/>
    </ligand>
</feature>
<dbReference type="InterPro" id="IPR027417">
    <property type="entry name" value="P-loop_NTPase"/>
</dbReference>
<feature type="compositionally biased region" description="Basic and acidic residues" evidence="14">
    <location>
        <begin position="312"/>
        <end position="329"/>
    </location>
</feature>
<evidence type="ECO:0000256" key="9">
    <source>
        <dbReference type="ARBA" id="ARBA00023134"/>
    </source>
</evidence>
<comment type="function">
    <text evidence="12">Required for maturation of ribosomal RNAs and formation of the large ribosomal subunit.</text>
</comment>
<comment type="catalytic activity">
    <reaction evidence="11 13">
        <text>IMP + L-aspartate + GTP = N(6)-(1,2-dicarboxyethyl)-AMP + GDP + phosphate + 2 H(+)</text>
        <dbReference type="Rhea" id="RHEA:15753"/>
        <dbReference type="ChEBI" id="CHEBI:15378"/>
        <dbReference type="ChEBI" id="CHEBI:29991"/>
        <dbReference type="ChEBI" id="CHEBI:37565"/>
        <dbReference type="ChEBI" id="CHEBI:43474"/>
        <dbReference type="ChEBI" id="CHEBI:57567"/>
        <dbReference type="ChEBI" id="CHEBI:58053"/>
        <dbReference type="ChEBI" id="CHEBI:58189"/>
        <dbReference type="EC" id="6.3.4.4"/>
    </reaction>
</comment>
<dbReference type="PROSITE" id="PS00513">
    <property type="entry name" value="ADENYLOSUCCIN_SYN_2"/>
    <property type="match status" value="1"/>
</dbReference>
<feature type="binding site" evidence="13">
    <location>
        <position position="760"/>
    </location>
    <ligand>
        <name>IMP</name>
        <dbReference type="ChEBI" id="CHEBI:58053"/>
        <note>ligand shared between dimeric partners</note>
    </ligand>
</feature>
<comment type="similarity">
    <text evidence="13">Belongs to the adenylosuccinate synthetase family.</text>
</comment>
<feature type="binding site" evidence="13">
    <location>
        <begin position="915"/>
        <end position="921"/>
    </location>
    <ligand>
        <name>substrate</name>
    </ligand>
</feature>
<dbReference type="Pfam" id="PF06732">
    <property type="entry name" value="Pescadillo_N"/>
    <property type="match status" value="1"/>
</dbReference>
<name>M8AX58_TRIUA</name>
<feature type="binding site" evidence="13">
    <location>
        <position position="919"/>
    </location>
    <ligand>
        <name>IMP</name>
        <dbReference type="ChEBI" id="CHEBI:58053"/>
    </ligand>
</feature>
<dbReference type="InterPro" id="IPR001114">
    <property type="entry name" value="Adenylosuccinate_synthetase"/>
</dbReference>
<feature type="binding site" evidence="13">
    <location>
        <position position="746"/>
    </location>
    <ligand>
        <name>IMP</name>
        <dbReference type="ChEBI" id="CHEBI:58053"/>
    </ligand>
</feature>
<dbReference type="EC" id="6.3.4.4" evidence="13"/>
<comment type="subunit">
    <text evidence="1 13">Homodimer.</text>
</comment>
<dbReference type="SMART" id="SM00292">
    <property type="entry name" value="BRCT"/>
    <property type="match status" value="1"/>
</dbReference>
<dbReference type="InterPro" id="IPR010613">
    <property type="entry name" value="PES"/>
</dbReference>
<dbReference type="SMART" id="SM00788">
    <property type="entry name" value="Adenylsucc_synt"/>
    <property type="match status" value="1"/>
</dbReference>
<dbReference type="GO" id="GO:0005525">
    <property type="term" value="F:GTP binding"/>
    <property type="evidence" value="ECO:0007669"/>
    <property type="project" value="UniProtKB-UniRule"/>
</dbReference>
<dbReference type="CDD" id="cd03108">
    <property type="entry name" value="AdSS"/>
    <property type="match status" value="1"/>
</dbReference>
<comment type="caution">
    <text evidence="13">Lacks conserved residue(s) required for the propagation of feature annotation.</text>
</comment>
<evidence type="ECO:0000256" key="6">
    <source>
        <dbReference type="ARBA" id="ARBA00022741"/>
    </source>
</evidence>
<dbReference type="InterPro" id="IPR042109">
    <property type="entry name" value="Adenylosuccinate_synth_dom1"/>
</dbReference>
<evidence type="ECO:0000256" key="7">
    <source>
        <dbReference type="ARBA" id="ARBA00022755"/>
    </source>
</evidence>
<feature type="binding site" evidence="13">
    <location>
        <begin position="1030"/>
        <end position="1032"/>
    </location>
    <ligand>
        <name>GTP</name>
        <dbReference type="ChEBI" id="CHEBI:37565"/>
    </ligand>
</feature>
<dbReference type="GO" id="GO:0005654">
    <property type="term" value="C:nucleoplasm"/>
    <property type="evidence" value="ECO:0007669"/>
    <property type="project" value="UniProtKB-SubCell"/>
</dbReference>
<keyword evidence="13" id="KW-0934">Plastid</keyword>
<keyword evidence="3 12" id="KW-0698">rRNA processing</keyword>
<dbReference type="PANTHER" id="PTHR12221">
    <property type="entry name" value="PESCADILLO - RELATED"/>
    <property type="match status" value="1"/>
</dbReference>
<proteinExistence type="inferred from homology"/>
<dbReference type="PANTHER" id="PTHR12221:SF6">
    <property type="entry name" value="PESCADILLO HOMOLOG"/>
    <property type="match status" value="1"/>
</dbReference>
<dbReference type="FunFam" id="3.40.50.10190:FF:000002">
    <property type="entry name" value="Pescadillo homolog"/>
    <property type="match status" value="1"/>
</dbReference>
<keyword evidence="2 12" id="KW-0690">Ribosome biogenesis</keyword>
<keyword evidence="7 13" id="KW-0658">Purine biosynthesis</keyword>
<dbReference type="Pfam" id="PF00709">
    <property type="entry name" value="Adenylsucc_synt"/>
    <property type="match status" value="1"/>
</dbReference>
<evidence type="ECO:0000256" key="5">
    <source>
        <dbReference type="ARBA" id="ARBA00022723"/>
    </source>
</evidence>
<dbReference type="NCBIfam" id="TIGR00184">
    <property type="entry name" value="purA"/>
    <property type="match status" value="1"/>
</dbReference>
<dbReference type="GO" id="GO:0030687">
    <property type="term" value="C:preribosome, large subunit precursor"/>
    <property type="evidence" value="ECO:0007669"/>
    <property type="project" value="UniProtKB-UniRule"/>
</dbReference>
<organism evidence="15">
    <name type="scientific">Triticum urartu</name>
    <name type="common">Red wild einkorn</name>
    <name type="synonym">Crithodium urartu</name>
    <dbReference type="NCBI Taxonomy" id="4572"/>
    <lineage>
        <taxon>Eukaryota</taxon>
        <taxon>Viridiplantae</taxon>
        <taxon>Streptophyta</taxon>
        <taxon>Embryophyta</taxon>
        <taxon>Tracheophyta</taxon>
        <taxon>Spermatophyta</taxon>
        <taxon>Magnoliopsida</taxon>
        <taxon>Liliopsida</taxon>
        <taxon>Poales</taxon>
        <taxon>Poaceae</taxon>
        <taxon>BOP clade</taxon>
        <taxon>Pooideae</taxon>
        <taxon>Triticodae</taxon>
        <taxon>Triticeae</taxon>
        <taxon>Triticinae</taxon>
        <taxon>Triticum</taxon>
    </lineage>
</organism>
<dbReference type="Gene3D" id="3.90.170.10">
    <property type="entry name" value="Adenylosuccinate Synthetase, subunit A, domain 3"/>
    <property type="match status" value="1"/>
</dbReference>
<dbReference type="FunFam" id="1.10.300.10:FF:000002">
    <property type="entry name" value="Adenylosuccinate synthetase, chloroplastic"/>
    <property type="match status" value="1"/>
</dbReference>
<dbReference type="HAMAP" id="MF_03028">
    <property type="entry name" value="Pescadillo"/>
    <property type="match status" value="1"/>
</dbReference>
<evidence type="ECO:0000256" key="2">
    <source>
        <dbReference type="ARBA" id="ARBA00022517"/>
    </source>
</evidence>
<dbReference type="Gene3D" id="1.10.300.10">
    <property type="entry name" value="Adenylosuccinate Synthetase, subunit A, domain 2"/>
    <property type="match status" value="1"/>
</dbReference>
<evidence type="ECO:0000256" key="13">
    <source>
        <dbReference type="HAMAP-Rule" id="MF_03125"/>
    </source>
</evidence>
<dbReference type="eggNOG" id="KOG1355">
    <property type="taxonomic scope" value="Eukaryota"/>
</dbReference>
<evidence type="ECO:0000256" key="1">
    <source>
        <dbReference type="ARBA" id="ARBA00011738"/>
    </source>
</evidence>
<feature type="region of interest" description="Disordered" evidence="14">
    <location>
        <begin position="303"/>
        <end position="329"/>
    </location>
</feature>
<dbReference type="InterPro" id="IPR033128">
    <property type="entry name" value="Adenylosuccin_syn_Lys_AS"/>
</dbReference>
<evidence type="ECO:0000256" key="10">
    <source>
        <dbReference type="ARBA" id="ARBA00023242"/>
    </source>
</evidence>
<sequence>MASFSNIEIGLPAHAVYQANYWILHWLARALYKVTQVGKKKEGNAAKYITRTKAVKYLQISLAVFRKLCILKGVFPREPKKKVEGNHKTYYHMKDIAFLAHDPLIEKFREIKVHRKKVKKAMAKKNRDLADRLLNRPPTYKLDRLIIERYPSFVDALRDLDDCLTMVHLFAALPAIEGERVQVQRIHNCRRLSHEWQAYISRTNSLRKTFISVKGIYYQAEVQGQKITWLTPHALQQVLTDDVDFNVMLTFLEFYETLLGFVNFKLYHSINVNYPPILDPRLEALAAELYALSRYMSSGRLPGNPESNGFIEGKETENNKESSKTDESELRLAQLQHQLPANEPGALMHLVEESTADDTEEESVKECRTLFKDLKFYLSREVPRESLLFIIPAFGGTVSWEGEGAPFDETDEDITHQIVDRPTQSHVFLSRHYVQPQWIFDCVNILKVIPTDDYIVGRVPPPHISPFVDNDKEGHIPDYAVTLEGYKSAGQNQVMPLPGLGDEDLGNSIVEAKSEHNEFAQKKRELEMQEKKYHEELKMEIEGTTFSNLSNKKADSAADVADEDEKAAIEQAEKDADDIAKSVVSRRKRGLMEAMKISNDRKKSKVELLKQRKKAAESSASAKLRMVFDELPHSSPVKRHPKLLNAVAGSGGANAGHTIYNSEGKKFSLHLVPSGILNENTQCVIGNGAVVHLPGFFKEIDGLESNGVSCKGRILVSDRAHLLFDFHQVVDGLREVELGNSFIGTTKRGIGPCYSNKVIRNGLRVSDLRHMDTFGAKLNTLLKDAATRFKGFEYSSKTLKEEVEKYERFAERLGPYITDTVHFMNESILQKKKILVEGGQATMLDIDFGTYPFVTSSSPSAGGICTGLGIAPRTLGDIIGVVKAYTTRVGSGPFPTELLGKTGDLLRASGMEFGTTTGRPRRCGWLDIVALRYCCQINGFSSLNLTKLDVLTGLKEIKLGTSYCTEDGKAIESFPADLDILEQTKVKYEALPGWEEDISSVRDYDDLPETARLYVERIEELVGIPVHYIGVGPGRDALIYK</sequence>
<evidence type="ECO:0000256" key="8">
    <source>
        <dbReference type="ARBA" id="ARBA00022842"/>
    </source>
</evidence>
<dbReference type="NCBIfam" id="NF002223">
    <property type="entry name" value="PRK01117.1"/>
    <property type="match status" value="1"/>
</dbReference>
<dbReference type="Gene3D" id="3.40.440.10">
    <property type="entry name" value="Adenylosuccinate Synthetase, subunit A, domain 1"/>
    <property type="match status" value="1"/>
</dbReference>
<feature type="binding site" evidence="13">
    <location>
        <position position="840"/>
    </location>
    <ligand>
        <name>IMP</name>
        <dbReference type="ChEBI" id="CHEBI:58053"/>
    </ligand>
</feature>
<dbReference type="GO" id="GO:0043021">
    <property type="term" value="F:ribonucleoprotein complex binding"/>
    <property type="evidence" value="ECO:0007669"/>
    <property type="project" value="UniProtKB-UniRule"/>
</dbReference>
<dbReference type="InterPro" id="IPR042111">
    <property type="entry name" value="Adenylosuccinate_synth_dom3"/>
</dbReference>
<dbReference type="GO" id="GO:0004019">
    <property type="term" value="F:adenylosuccinate synthase activity"/>
    <property type="evidence" value="ECO:0007669"/>
    <property type="project" value="UniProtKB-UniRule"/>
</dbReference>
<comment type="similarity">
    <text evidence="12">Belongs to the pescadillo family.</text>
</comment>
<dbReference type="InterPro" id="IPR001357">
    <property type="entry name" value="BRCT_dom"/>
</dbReference>
<comment type="pathway">
    <text evidence="13">Purine metabolism; AMP biosynthesis via de novo pathway; AMP from IMP: step 1/2.</text>
</comment>
<dbReference type="PROSITE" id="PS50172">
    <property type="entry name" value="BRCT"/>
    <property type="match status" value="1"/>
</dbReference>
<accession>M8AX58</accession>
<dbReference type="InterPro" id="IPR036420">
    <property type="entry name" value="BRCT_dom_sf"/>
</dbReference>
<feature type="binding site" evidence="13">
    <location>
        <position position="656"/>
    </location>
    <ligand>
        <name>Mg(2+)</name>
        <dbReference type="ChEBI" id="CHEBI:18420"/>
    </ligand>
</feature>
<keyword evidence="9 13" id="KW-0342">GTP-binding</keyword>
<evidence type="ECO:0000256" key="11">
    <source>
        <dbReference type="ARBA" id="ARBA00050432"/>
    </source>
</evidence>
<dbReference type="GO" id="GO:0000463">
    <property type="term" value="P:maturation of LSU-rRNA from tricistronic rRNA transcript (SSU-rRNA, 5.8S rRNA, LSU-rRNA)"/>
    <property type="evidence" value="ECO:0007669"/>
    <property type="project" value="UniProtKB-UniRule"/>
</dbReference>
<evidence type="ECO:0000256" key="4">
    <source>
        <dbReference type="ARBA" id="ARBA00022598"/>
    </source>
</evidence>
<dbReference type="SUPFAM" id="SSF52540">
    <property type="entry name" value="P-loop containing nucleoside triphosphate hydrolases"/>
    <property type="match status" value="1"/>
</dbReference>